<feature type="compositionally biased region" description="Polar residues" evidence="1">
    <location>
        <begin position="76"/>
        <end position="93"/>
    </location>
</feature>
<feature type="region of interest" description="Disordered" evidence="1">
    <location>
        <begin position="55"/>
        <end position="120"/>
    </location>
</feature>
<sequence>MPKPFTGSHELLLTHQELSGSGENHRTLRRMEAIFLQIQGQKDKELFEEAKSFIHRPESGVGNDSSLGEKRPSGIYQLQTSSRNVQGKAQGSSKEAEMSQDPSRQGQRLSLLAQTLPTRV</sequence>
<feature type="region of interest" description="Disordered" evidence="1">
    <location>
        <begin position="1"/>
        <end position="25"/>
    </location>
</feature>
<gene>
    <name evidence="2" type="ORF">O181_043303</name>
</gene>
<keyword evidence="3" id="KW-1185">Reference proteome</keyword>
<proteinExistence type="predicted"/>
<organism evidence="2 3">
    <name type="scientific">Austropuccinia psidii MF-1</name>
    <dbReference type="NCBI Taxonomy" id="1389203"/>
    <lineage>
        <taxon>Eukaryota</taxon>
        <taxon>Fungi</taxon>
        <taxon>Dikarya</taxon>
        <taxon>Basidiomycota</taxon>
        <taxon>Pucciniomycotina</taxon>
        <taxon>Pucciniomycetes</taxon>
        <taxon>Pucciniales</taxon>
        <taxon>Sphaerophragmiaceae</taxon>
        <taxon>Austropuccinia</taxon>
    </lineage>
</organism>
<feature type="compositionally biased region" description="Polar residues" evidence="1">
    <location>
        <begin position="100"/>
        <end position="120"/>
    </location>
</feature>
<evidence type="ECO:0000313" key="2">
    <source>
        <dbReference type="EMBL" id="MBW0503588.1"/>
    </source>
</evidence>
<reference evidence="2" key="1">
    <citation type="submission" date="2021-03" db="EMBL/GenBank/DDBJ databases">
        <title>Draft genome sequence of rust myrtle Austropuccinia psidii MF-1, a brazilian biotype.</title>
        <authorList>
            <person name="Quecine M.C."/>
            <person name="Pachon D.M.R."/>
            <person name="Bonatelli M.L."/>
            <person name="Correr F.H."/>
            <person name="Franceschini L.M."/>
            <person name="Leite T.F."/>
            <person name="Margarido G.R.A."/>
            <person name="Almeida C.A."/>
            <person name="Ferrarezi J.A."/>
            <person name="Labate C.A."/>
        </authorList>
    </citation>
    <scope>NUCLEOTIDE SEQUENCE</scope>
    <source>
        <strain evidence="2">MF-1</strain>
    </source>
</reference>
<evidence type="ECO:0000313" key="3">
    <source>
        <dbReference type="Proteomes" id="UP000765509"/>
    </source>
</evidence>
<comment type="caution">
    <text evidence="2">The sequence shown here is derived from an EMBL/GenBank/DDBJ whole genome shotgun (WGS) entry which is preliminary data.</text>
</comment>
<accession>A0A9Q3HFJ5</accession>
<name>A0A9Q3HFJ5_9BASI</name>
<protein>
    <submittedName>
        <fullName evidence="2">Uncharacterized protein</fullName>
    </submittedName>
</protein>
<dbReference type="AlphaFoldDB" id="A0A9Q3HFJ5"/>
<dbReference type="EMBL" id="AVOT02017475">
    <property type="protein sequence ID" value="MBW0503588.1"/>
    <property type="molecule type" value="Genomic_DNA"/>
</dbReference>
<evidence type="ECO:0000256" key="1">
    <source>
        <dbReference type="SAM" id="MobiDB-lite"/>
    </source>
</evidence>
<dbReference type="Proteomes" id="UP000765509">
    <property type="component" value="Unassembled WGS sequence"/>
</dbReference>